<dbReference type="GO" id="GO:0005829">
    <property type="term" value="C:cytosol"/>
    <property type="evidence" value="ECO:0007669"/>
    <property type="project" value="TreeGrafter"/>
</dbReference>
<evidence type="ECO:0000313" key="6">
    <source>
        <dbReference type="EMBL" id="ROS00096.1"/>
    </source>
</evidence>
<dbReference type="PANTHER" id="PTHR43235">
    <property type="entry name" value="GLUTAMINE AMIDOTRANSFERASE PB2B2.05-RELATED"/>
    <property type="match status" value="1"/>
</dbReference>
<dbReference type="RefSeq" id="WP_123713080.1">
    <property type="nucleotide sequence ID" value="NZ_RKHR01000005.1"/>
</dbReference>
<dbReference type="InterPro" id="IPR029062">
    <property type="entry name" value="Class_I_gatase-like"/>
</dbReference>
<protein>
    <recommendedName>
        <fullName evidence="5">gamma-glutamyl-gamma-aminobutyrate hydrolase</fullName>
        <ecNumber evidence="5">3.5.1.94</ecNumber>
    </recommendedName>
</protein>
<dbReference type="EMBL" id="RKHR01000005">
    <property type="protein sequence ID" value="ROS00096.1"/>
    <property type="molecule type" value="Genomic_DNA"/>
</dbReference>
<dbReference type="OrthoDB" id="9813383at2"/>
<dbReference type="EC" id="3.5.1.94" evidence="5"/>
<accession>A0A3N2DJY6</accession>
<sequence>MSTAEKPLVLVCADRQQVGVHPFHMAGEKYIKAVIEGAGAIPLVLPALPHSEDIVALLSRVDGVLLTGAYANIEPHHYGADEAPENELKDPARDAATLPLIPQLVAQEVPILGICRGFQEINVAYGGSLFHRVHENEGFFDHREDGNKSLDEQYAPLHPVDVAPGGCLRNVVGTDRFMVNSLHGQGIERLGEGLTVEARAEDGLVEAISVTDAKAFTLAVQWHPEWKLAEHKAYADIFRAFGDACRQRLSQRVKS</sequence>
<comment type="caution">
    <text evidence="6">The sequence shown here is derived from an EMBL/GenBank/DDBJ whole genome shotgun (WGS) entry which is preliminary data.</text>
</comment>
<evidence type="ECO:0000256" key="3">
    <source>
        <dbReference type="ARBA" id="ARBA00055068"/>
    </source>
</evidence>
<dbReference type="FunFam" id="3.40.50.880:FF:000030">
    <property type="entry name" value="Gamma-glutamyl-gamma-aminobutyrate hydrolase PuuD"/>
    <property type="match status" value="1"/>
</dbReference>
<proteinExistence type="inferred from homology"/>
<evidence type="ECO:0000256" key="1">
    <source>
        <dbReference type="ARBA" id="ARBA00011083"/>
    </source>
</evidence>
<dbReference type="SUPFAM" id="SSF52317">
    <property type="entry name" value="Class I glutamine amidotransferase-like"/>
    <property type="match status" value="1"/>
</dbReference>
<dbReference type="Gene3D" id="3.40.50.880">
    <property type="match status" value="1"/>
</dbReference>
<evidence type="ECO:0000256" key="4">
    <source>
        <dbReference type="ARBA" id="ARBA00060634"/>
    </source>
</evidence>
<evidence type="ECO:0000313" key="7">
    <source>
        <dbReference type="Proteomes" id="UP000275394"/>
    </source>
</evidence>
<comment type="similarity">
    <text evidence="1">Belongs to the peptidase C26 family.</text>
</comment>
<comment type="catalytic activity">
    <reaction evidence="2">
        <text>4-(gamma-L-glutamylamino)butanoate + H2O = 4-aminobutanoate + L-glutamate</text>
        <dbReference type="Rhea" id="RHEA:19737"/>
        <dbReference type="ChEBI" id="CHEBI:15377"/>
        <dbReference type="ChEBI" id="CHEBI:29985"/>
        <dbReference type="ChEBI" id="CHEBI:58800"/>
        <dbReference type="ChEBI" id="CHEBI:59888"/>
        <dbReference type="EC" id="3.5.1.94"/>
    </reaction>
</comment>
<dbReference type="InterPro" id="IPR011697">
    <property type="entry name" value="Peptidase_C26"/>
</dbReference>
<dbReference type="PANTHER" id="PTHR43235:SF1">
    <property type="entry name" value="GLUTAMINE AMIDOTRANSFERASE PB2B2.05-RELATED"/>
    <property type="match status" value="1"/>
</dbReference>
<comment type="pathway">
    <text evidence="4">Amine and polyamine degradation; putrescine degradation; 4-aminobutanoate from putrescine: step 4/4.</text>
</comment>
<reference evidence="6 7" key="1">
    <citation type="submission" date="2018-11" db="EMBL/GenBank/DDBJ databases">
        <title>Genomic Encyclopedia of Type Strains, Phase IV (KMG-IV): sequencing the most valuable type-strain genomes for metagenomic binning, comparative biology and taxonomic classification.</title>
        <authorList>
            <person name="Goeker M."/>
        </authorList>
    </citation>
    <scope>NUCLEOTIDE SEQUENCE [LARGE SCALE GENOMIC DNA]</scope>
    <source>
        <strain evidence="6 7">DSM 100316</strain>
    </source>
</reference>
<keyword evidence="7" id="KW-1185">Reference proteome</keyword>
<evidence type="ECO:0000256" key="2">
    <source>
        <dbReference type="ARBA" id="ARBA00052718"/>
    </source>
</evidence>
<keyword evidence="6" id="KW-0378">Hydrolase</keyword>
<dbReference type="GO" id="GO:0033969">
    <property type="term" value="F:gamma-glutamyl-gamma-aminobutyrate hydrolase activity"/>
    <property type="evidence" value="ECO:0007669"/>
    <property type="project" value="UniProtKB-EC"/>
</dbReference>
<evidence type="ECO:0000256" key="5">
    <source>
        <dbReference type="ARBA" id="ARBA00066788"/>
    </source>
</evidence>
<dbReference type="Proteomes" id="UP000275394">
    <property type="component" value="Unassembled WGS sequence"/>
</dbReference>
<dbReference type="CDD" id="cd01745">
    <property type="entry name" value="GATase1_2"/>
    <property type="match status" value="1"/>
</dbReference>
<dbReference type="InterPro" id="IPR044668">
    <property type="entry name" value="PuuD-like"/>
</dbReference>
<dbReference type="Pfam" id="PF07722">
    <property type="entry name" value="Peptidase_C26"/>
    <property type="match status" value="1"/>
</dbReference>
<dbReference type="AlphaFoldDB" id="A0A3N2DJY6"/>
<dbReference type="GO" id="GO:0006598">
    <property type="term" value="P:polyamine catabolic process"/>
    <property type="evidence" value="ECO:0007669"/>
    <property type="project" value="TreeGrafter"/>
</dbReference>
<dbReference type="PROSITE" id="PS51273">
    <property type="entry name" value="GATASE_TYPE_1"/>
    <property type="match status" value="1"/>
</dbReference>
<name>A0A3N2DJY6_9GAMM</name>
<gene>
    <name evidence="6" type="ORF">EDC56_2732</name>
</gene>
<comment type="function">
    <text evidence="3">Involved in the breakdown of putrescine via hydrolysis of the gamma-glutamyl linkage of gamma-glutamyl-gamma-aminobutyrate.</text>
</comment>
<organism evidence="6 7">
    <name type="scientific">Sinobacterium caligoides</name>
    <dbReference type="NCBI Taxonomy" id="933926"/>
    <lineage>
        <taxon>Bacteria</taxon>
        <taxon>Pseudomonadati</taxon>
        <taxon>Pseudomonadota</taxon>
        <taxon>Gammaproteobacteria</taxon>
        <taxon>Cellvibrionales</taxon>
        <taxon>Spongiibacteraceae</taxon>
        <taxon>Sinobacterium</taxon>
    </lineage>
</organism>